<organism evidence="3 4">
    <name type="scientific">Serratia fonticola</name>
    <dbReference type="NCBI Taxonomy" id="47917"/>
    <lineage>
        <taxon>Bacteria</taxon>
        <taxon>Pseudomonadati</taxon>
        <taxon>Pseudomonadota</taxon>
        <taxon>Gammaproteobacteria</taxon>
        <taxon>Enterobacterales</taxon>
        <taxon>Yersiniaceae</taxon>
        <taxon>Serratia</taxon>
    </lineage>
</organism>
<dbReference type="Proteomes" id="UP000270487">
    <property type="component" value="Chromosome"/>
</dbReference>
<dbReference type="EC" id="3.5.99.4" evidence="3"/>
<evidence type="ECO:0000259" key="2">
    <source>
        <dbReference type="Pfam" id="PF07969"/>
    </source>
</evidence>
<dbReference type="SUPFAM" id="SSF51338">
    <property type="entry name" value="Composite domain of metallo-dependent hydrolases"/>
    <property type="match status" value="1"/>
</dbReference>
<feature type="domain" description="Amidohydrolase 3" evidence="2">
    <location>
        <begin position="169"/>
        <end position="435"/>
    </location>
</feature>
<dbReference type="RefSeq" id="WP_141131545.1">
    <property type="nucleotide sequence ID" value="NZ_CAMKUD010000006.1"/>
</dbReference>
<dbReference type="PANTHER" id="PTHR32027:SF9">
    <property type="entry name" value="BLL3847 PROTEIN"/>
    <property type="match status" value="1"/>
</dbReference>
<dbReference type="InterPro" id="IPR011059">
    <property type="entry name" value="Metal-dep_hydrolase_composite"/>
</dbReference>
<gene>
    <name evidence="3" type="primary">atzC</name>
    <name evidence="3" type="ORF">NCTC13193_01507</name>
</gene>
<dbReference type="NCBIfam" id="NF005312">
    <property type="entry name" value="PRK06846.1"/>
    <property type="match status" value="1"/>
</dbReference>
<name>A0A448SEC5_SERFO</name>
<dbReference type="Gene3D" id="3.20.20.140">
    <property type="entry name" value="Metal-dependent hydrolases"/>
    <property type="match status" value="1"/>
</dbReference>
<dbReference type="Pfam" id="PF07969">
    <property type="entry name" value="Amidohydro_3"/>
    <property type="match status" value="1"/>
</dbReference>
<dbReference type="InterPro" id="IPR006311">
    <property type="entry name" value="TAT_signal"/>
</dbReference>
<dbReference type="EMBL" id="LR134492">
    <property type="protein sequence ID" value="VEI66062.1"/>
    <property type="molecule type" value="Genomic_DNA"/>
</dbReference>
<keyword evidence="3" id="KW-0378">Hydrolase</keyword>
<sequence>MNENKSRREFLSHSGKVAAACALLGATSSVGYAANPATANCEADQRMKITDPHYYLDNVLLEAGFEFDGATPVSTRTELKTLEINQGKIVTLRDNRQHADSALPVYDAGGKLMLPAMRDMHIHLDKTFYGGPWRSLNRPAGTTIKDMIRLEQKLLPELQPFTQERAEKLIDLIQSYGSTTARSHCNVEPTSGLKNLENLQEVLARRKSGFDCEIVAFPQHGLLYSKSEPLMREAMQAGAHYVGGLDPTNVDGAMEKSLDSMFQTALDYNKGVDIHLHETSPAGIAAVNYMVATVEKTPQLKGKLTISHAFALAMMNEQQVDEIATRMAAQQITIATTVPIGTMHMPLSQLREKGVFLMTGTDSVIDHWSPYGLGDMLEKANLYAQLYVRPNEGTLSRSLALATGDVLPLNDKGERVWPKAQDDASFVLVDASCSAEAVARISPRTATFHKGEMVWGRVGQGSKV</sequence>
<keyword evidence="1" id="KW-0732">Signal</keyword>
<dbReference type="PROSITE" id="PS51318">
    <property type="entry name" value="TAT"/>
    <property type="match status" value="1"/>
</dbReference>
<dbReference type="SUPFAM" id="SSF51556">
    <property type="entry name" value="Metallo-dependent hydrolases"/>
    <property type="match status" value="1"/>
</dbReference>
<dbReference type="InterPro" id="IPR032466">
    <property type="entry name" value="Metal_Hydrolase"/>
</dbReference>
<dbReference type="CDD" id="cd01293">
    <property type="entry name" value="Bact_CD"/>
    <property type="match status" value="1"/>
</dbReference>
<proteinExistence type="predicted"/>
<feature type="chain" id="PRO_5019539376" evidence="1">
    <location>
        <begin position="34"/>
        <end position="464"/>
    </location>
</feature>
<dbReference type="InterPro" id="IPR052349">
    <property type="entry name" value="Metallo-hydrolase_Enzymes"/>
</dbReference>
<dbReference type="AlphaFoldDB" id="A0A448SEC5"/>
<dbReference type="InterPro" id="IPR013108">
    <property type="entry name" value="Amidohydro_3"/>
</dbReference>
<evidence type="ECO:0000313" key="4">
    <source>
        <dbReference type="Proteomes" id="UP000270487"/>
    </source>
</evidence>
<dbReference type="Gene3D" id="2.30.40.10">
    <property type="entry name" value="Urease, subunit C, domain 1"/>
    <property type="match status" value="1"/>
</dbReference>
<reference evidence="3 4" key="1">
    <citation type="submission" date="2018-12" db="EMBL/GenBank/DDBJ databases">
        <authorList>
            <consortium name="Pathogen Informatics"/>
        </authorList>
    </citation>
    <scope>NUCLEOTIDE SEQUENCE [LARGE SCALE GENOMIC DNA]</scope>
    <source>
        <strain evidence="3 4">NCTC13193</strain>
    </source>
</reference>
<accession>A0A448SEC5</accession>
<evidence type="ECO:0000313" key="3">
    <source>
        <dbReference type="EMBL" id="VEI66062.1"/>
    </source>
</evidence>
<dbReference type="PANTHER" id="PTHR32027">
    <property type="entry name" value="CYTOSINE DEAMINASE"/>
    <property type="match status" value="1"/>
</dbReference>
<feature type="signal peptide" evidence="1">
    <location>
        <begin position="1"/>
        <end position="33"/>
    </location>
</feature>
<dbReference type="GO" id="GO:0016814">
    <property type="term" value="F:hydrolase activity, acting on carbon-nitrogen (but not peptide) bonds, in cyclic amidines"/>
    <property type="evidence" value="ECO:0007669"/>
    <property type="project" value="TreeGrafter"/>
</dbReference>
<evidence type="ECO:0000256" key="1">
    <source>
        <dbReference type="SAM" id="SignalP"/>
    </source>
</evidence>
<protein>
    <submittedName>
        <fullName evidence="3">N-isopropylammelide isopropyl amidohydrolase</fullName>
        <ecNumber evidence="3">3.5.99.4</ecNumber>
    </submittedName>
</protein>